<keyword evidence="12" id="KW-1185">Reference proteome</keyword>
<comment type="caution">
    <text evidence="11">The sequence shown here is derived from an EMBL/GenBank/DDBJ whole genome shotgun (WGS) entry which is preliminary data.</text>
</comment>
<feature type="signal peptide" evidence="9">
    <location>
        <begin position="1"/>
        <end position="21"/>
    </location>
</feature>
<dbReference type="InterPro" id="IPR038063">
    <property type="entry name" value="Transpep_catalytic_dom"/>
</dbReference>
<dbReference type="GO" id="GO:0016740">
    <property type="term" value="F:transferase activity"/>
    <property type="evidence" value="ECO:0007669"/>
    <property type="project" value="UniProtKB-KW"/>
</dbReference>
<dbReference type="GO" id="GO:0071555">
    <property type="term" value="P:cell wall organization"/>
    <property type="evidence" value="ECO:0007669"/>
    <property type="project" value="UniProtKB-UniRule"/>
</dbReference>
<evidence type="ECO:0000256" key="7">
    <source>
        <dbReference type="PROSITE-ProRule" id="PRU01373"/>
    </source>
</evidence>
<reference evidence="11 12" key="1">
    <citation type="submission" date="2020-01" db="EMBL/GenBank/DDBJ databases">
        <title>Genome sequence of Desulfovibrio aerotolerans DSM 16695(T).</title>
        <authorList>
            <person name="Karnachuk O."/>
            <person name="Avakyan M."/>
            <person name="Mardanov A."/>
            <person name="Kadnikov V."/>
            <person name="Ravin N."/>
        </authorList>
    </citation>
    <scope>NUCLEOTIDE SEQUENCE [LARGE SCALE GENOMIC DNA]</scope>
    <source>
        <strain evidence="11 12">DSM 16695</strain>
    </source>
</reference>
<feature type="region of interest" description="Disordered" evidence="8">
    <location>
        <begin position="305"/>
        <end position="335"/>
    </location>
</feature>
<proteinExistence type="inferred from homology"/>
<dbReference type="SUPFAM" id="SSF141523">
    <property type="entry name" value="L,D-transpeptidase catalytic domain-like"/>
    <property type="match status" value="1"/>
</dbReference>
<feature type="compositionally biased region" description="Pro residues" evidence="8">
    <location>
        <begin position="391"/>
        <end position="401"/>
    </location>
</feature>
<dbReference type="GO" id="GO:0004180">
    <property type="term" value="F:carboxypeptidase activity"/>
    <property type="evidence" value="ECO:0007669"/>
    <property type="project" value="UniProtKB-ARBA"/>
</dbReference>
<dbReference type="SUPFAM" id="SSF54427">
    <property type="entry name" value="NTF2-like"/>
    <property type="match status" value="3"/>
</dbReference>
<dbReference type="CDD" id="cd16913">
    <property type="entry name" value="YkuD_like"/>
    <property type="match status" value="1"/>
</dbReference>
<dbReference type="PANTHER" id="PTHR36699">
    <property type="entry name" value="LD-TRANSPEPTIDASE"/>
    <property type="match status" value="1"/>
</dbReference>
<dbReference type="Gene3D" id="2.40.440.10">
    <property type="entry name" value="L,D-transpeptidase catalytic domain-like"/>
    <property type="match status" value="1"/>
</dbReference>
<keyword evidence="4 7" id="KW-0133">Cell shape</keyword>
<feature type="compositionally biased region" description="Low complexity" evidence="8">
    <location>
        <begin position="307"/>
        <end position="320"/>
    </location>
</feature>
<evidence type="ECO:0000256" key="3">
    <source>
        <dbReference type="ARBA" id="ARBA00022679"/>
    </source>
</evidence>
<dbReference type="Pfam" id="PF03734">
    <property type="entry name" value="YkuD"/>
    <property type="match status" value="1"/>
</dbReference>
<keyword evidence="6 7" id="KW-0961">Cell wall biogenesis/degradation</keyword>
<evidence type="ECO:0000256" key="9">
    <source>
        <dbReference type="SAM" id="SignalP"/>
    </source>
</evidence>
<evidence type="ECO:0000256" key="5">
    <source>
        <dbReference type="ARBA" id="ARBA00022984"/>
    </source>
</evidence>
<dbReference type="PANTHER" id="PTHR36699:SF1">
    <property type="entry name" value="L,D-TRANSPEPTIDASE YAFK-RELATED"/>
    <property type="match status" value="1"/>
</dbReference>
<sequence length="823" mass="87153">MKRLGSALILACLLLVPAHQAAAEWTADVVDTEWFPKRSVAVDKKAQSFFLLTRQSPVRVADFIPCATGQLLGDKNKEGDLKTPEGVYFITRRKTGGLNFELYGDLAFPLNFPNPADLVRRKTGHGIWIHGRGHAIIPNETQGCVALNTPDLHRLDSELALGTPVIIADELRLEGDAPRLKAEAREVVDATQAWAKAWQDRSDAFFALHDAEKFAISEGQSFAAFRSQKERLFKSLPWIQVTLSDVRALPGPDYWVTFFVQVYRSPTLISQGVKRLYWQRGPDGRFRIIGMEYDEMPVTLAEKGKAKPAALANEAETATARPDEPSEEETQTRQLVDAHQAAMEKVAQKAFHSLPLARQPTPEDQAILEVAQTGAAKPGVSPFATDAAPAAPAPPQLPAVPGPQVAAAPAVPAAAPTRAPAPAASVAAPLQVAALPTQPAASAVVPGQSAKAAQPPQMVTAAPQPVSAEHAGEIKAVVESWRTAWEHGQLDAYLAHYADEAVQGNLKGKDAIRRQKSGLWQNNAPGRVHMDVLAVAPDGDGYAAVCAMRYQGKGAKESDGFKTLHLVPAGGKLLIAKERWSKNRPELAPSSLAAAASATPAALPVSAASAGPAVSPAVATQSPAQMTQATPGATVAAASVPAPVQKAEASPVLPAAPAVAAPGTPAAVPAALPVPAAPPAVATQATPAPQPALAAPRLTAETARTAKADGSAAVAAMLEAWRTAWERGRPSEYAAFYADTAIQGDRRGREAIRSQKVALWKDKAPRRVAFSEVKIAPRRDGYVVTFVQDYESRDGLADKGKKTLSLAPSGNGYAIVEEKWSRQ</sequence>
<organism evidence="11 12">
    <name type="scientific">Solidesulfovibrio aerotolerans</name>
    <dbReference type="NCBI Taxonomy" id="295255"/>
    <lineage>
        <taxon>Bacteria</taxon>
        <taxon>Pseudomonadati</taxon>
        <taxon>Thermodesulfobacteriota</taxon>
        <taxon>Desulfovibrionia</taxon>
        <taxon>Desulfovibrionales</taxon>
        <taxon>Desulfovibrionaceae</taxon>
        <taxon>Solidesulfovibrio</taxon>
    </lineage>
</organism>
<feature type="chain" id="PRO_5029003515" evidence="9">
    <location>
        <begin position="22"/>
        <end position="823"/>
    </location>
</feature>
<feature type="region of interest" description="Disordered" evidence="8">
    <location>
        <begin position="378"/>
        <end position="403"/>
    </location>
</feature>
<keyword evidence="5 7" id="KW-0573">Peptidoglycan synthesis</keyword>
<dbReference type="InterPro" id="IPR032710">
    <property type="entry name" value="NTF2-like_dom_sf"/>
</dbReference>
<comment type="similarity">
    <text evidence="2">Belongs to the YkuD family.</text>
</comment>
<dbReference type="GO" id="GO:0009252">
    <property type="term" value="P:peptidoglycan biosynthetic process"/>
    <property type="evidence" value="ECO:0007669"/>
    <property type="project" value="UniProtKB-UniPathway"/>
</dbReference>
<feature type="active site" description="Proton donor/acceptor" evidence="7">
    <location>
        <position position="130"/>
    </location>
</feature>
<evidence type="ECO:0000256" key="6">
    <source>
        <dbReference type="ARBA" id="ARBA00023316"/>
    </source>
</evidence>
<protein>
    <submittedName>
        <fullName evidence="11">L,D-transpeptidase family protein</fullName>
    </submittedName>
</protein>
<keyword evidence="9" id="KW-0732">Signal</keyword>
<comment type="pathway">
    <text evidence="1 7">Cell wall biogenesis; peptidoglycan biosynthesis.</text>
</comment>
<evidence type="ECO:0000256" key="1">
    <source>
        <dbReference type="ARBA" id="ARBA00004752"/>
    </source>
</evidence>
<dbReference type="PROSITE" id="PS52029">
    <property type="entry name" value="LD_TPASE"/>
    <property type="match status" value="1"/>
</dbReference>
<dbReference type="GO" id="GO:0008360">
    <property type="term" value="P:regulation of cell shape"/>
    <property type="evidence" value="ECO:0007669"/>
    <property type="project" value="UniProtKB-UniRule"/>
</dbReference>
<gene>
    <name evidence="11" type="ORF">GTA51_06260</name>
</gene>
<dbReference type="InterPro" id="IPR005490">
    <property type="entry name" value="LD_TPept_cat_dom"/>
</dbReference>
<evidence type="ECO:0000256" key="4">
    <source>
        <dbReference type="ARBA" id="ARBA00022960"/>
    </source>
</evidence>
<dbReference type="Pfam" id="PF24125">
    <property type="entry name" value="Cds6_C"/>
    <property type="match status" value="2"/>
</dbReference>
<feature type="active site" description="Nucleophile" evidence="7">
    <location>
        <position position="144"/>
    </location>
</feature>
<evidence type="ECO:0000256" key="8">
    <source>
        <dbReference type="SAM" id="MobiDB-lite"/>
    </source>
</evidence>
<evidence type="ECO:0000313" key="11">
    <source>
        <dbReference type="EMBL" id="MYL82739.1"/>
    </source>
</evidence>
<keyword evidence="3" id="KW-0808">Transferase</keyword>
<evidence type="ECO:0000256" key="2">
    <source>
        <dbReference type="ARBA" id="ARBA00005992"/>
    </source>
</evidence>
<dbReference type="Proteomes" id="UP000482487">
    <property type="component" value="Unassembled WGS sequence"/>
</dbReference>
<dbReference type="OrthoDB" id="9809748at2"/>
<dbReference type="EMBL" id="WVUD01000007">
    <property type="protein sequence ID" value="MYL82739.1"/>
    <property type="molecule type" value="Genomic_DNA"/>
</dbReference>
<evidence type="ECO:0000259" key="10">
    <source>
        <dbReference type="PROSITE" id="PS52029"/>
    </source>
</evidence>
<dbReference type="UniPathway" id="UPA00219"/>
<accession>A0A7C9IMW3</accession>
<name>A0A7C9IMW3_9BACT</name>
<dbReference type="Gene3D" id="3.10.450.50">
    <property type="match status" value="2"/>
</dbReference>
<dbReference type="RefSeq" id="WP_160959588.1">
    <property type="nucleotide sequence ID" value="NZ_WVUD01000007.1"/>
</dbReference>
<evidence type="ECO:0000313" key="12">
    <source>
        <dbReference type="Proteomes" id="UP000482487"/>
    </source>
</evidence>
<dbReference type="AlphaFoldDB" id="A0A7C9IMW3"/>
<feature type="domain" description="L,D-TPase catalytic" evidence="10">
    <location>
        <begin position="38"/>
        <end position="168"/>
    </location>
</feature>
<dbReference type="InterPro" id="IPR056203">
    <property type="entry name" value="Cds6_C"/>
</dbReference>